<dbReference type="FunFam" id="3.40.50.12780:FF:000012">
    <property type="entry name" value="Non-ribosomal peptide synthetase"/>
    <property type="match status" value="1"/>
</dbReference>
<dbReference type="SMART" id="SM00822">
    <property type="entry name" value="PKS_KR"/>
    <property type="match status" value="1"/>
</dbReference>
<dbReference type="GO" id="GO:0005737">
    <property type="term" value="C:cytoplasm"/>
    <property type="evidence" value="ECO:0007669"/>
    <property type="project" value="TreeGrafter"/>
</dbReference>
<dbReference type="InterPro" id="IPR020807">
    <property type="entry name" value="PKS_DH"/>
</dbReference>
<name>B6WQE5_9BACT</name>
<dbReference type="Pfam" id="PF00501">
    <property type="entry name" value="AMP-binding"/>
    <property type="match status" value="1"/>
</dbReference>
<dbReference type="Pfam" id="PF00668">
    <property type="entry name" value="Condensation"/>
    <property type="match status" value="1"/>
</dbReference>
<dbReference type="CDD" id="cd19535">
    <property type="entry name" value="Cyc_NRPS"/>
    <property type="match status" value="1"/>
</dbReference>
<feature type="active site" description="Proton acceptor; for dehydratase activity" evidence="13">
    <location>
        <position position="324"/>
    </location>
</feature>
<dbReference type="CDD" id="cd12114">
    <property type="entry name" value="A_NRPS_TlmIV_like"/>
    <property type="match status" value="1"/>
</dbReference>
<evidence type="ECO:0000313" key="16">
    <source>
        <dbReference type="EMBL" id="EEB34800.1"/>
    </source>
</evidence>
<dbReference type="Gene3D" id="3.10.129.110">
    <property type="entry name" value="Polyketide synthase dehydratase"/>
    <property type="match status" value="1"/>
</dbReference>
<evidence type="ECO:0000256" key="12">
    <source>
        <dbReference type="ARBA" id="ARBA00079103"/>
    </source>
</evidence>
<dbReference type="OrthoDB" id="9757540at2"/>
<dbReference type="SMART" id="SM00826">
    <property type="entry name" value="PKS_DH"/>
    <property type="match status" value="1"/>
</dbReference>
<dbReference type="Gene3D" id="3.30.559.30">
    <property type="entry name" value="Nonribosomal peptide synthetase, condensation domain"/>
    <property type="match status" value="1"/>
</dbReference>
<dbReference type="Pfam" id="PF21089">
    <property type="entry name" value="PKS_DH_N"/>
    <property type="match status" value="1"/>
</dbReference>
<comment type="pathway">
    <text evidence="2">Siderophore biosynthesis.</text>
</comment>
<evidence type="ECO:0000256" key="9">
    <source>
        <dbReference type="ARBA" id="ARBA00023315"/>
    </source>
</evidence>
<dbReference type="InterPro" id="IPR042099">
    <property type="entry name" value="ANL_N_sf"/>
</dbReference>
<evidence type="ECO:0000256" key="8">
    <source>
        <dbReference type="ARBA" id="ARBA00022857"/>
    </source>
</evidence>
<dbReference type="InterPro" id="IPR013149">
    <property type="entry name" value="ADH-like_C"/>
</dbReference>
<feature type="region of interest" description="N-terminal hotdog fold" evidence="13">
    <location>
        <begin position="293"/>
        <end position="416"/>
    </location>
</feature>
<dbReference type="SUPFAM" id="SSF53335">
    <property type="entry name" value="S-adenosyl-L-methionine-dependent methyltransferases"/>
    <property type="match status" value="2"/>
</dbReference>
<dbReference type="CDD" id="cd02440">
    <property type="entry name" value="AdoMet_MTases"/>
    <property type="match status" value="2"/>
</dbReference>
<dbReference type="Pfam" id="PF08240">
    <property type="entry name" value="ADH_N"/>
    <property type="match status" value="1"/>
</dbReference>
<feature type="domain" description="Carrier" evidence="14">
    <location>
        <begin position="1441"/>
        <end position="1515"/>
    </location>
</feature>
<dbReference type="EC" id="6.2.1.69" evidence="11"/>
<dbReference type="InterPro" id="IPR049551">
    <property type="entry name" value="PKS_DH_C"/>
</dbReference>
<dbReference type="SUPFAM" id="SSF47336">
    <property type="entry name" value="ACP-like"/>
    <property type="match status" value="2"/>
</dbReference>
<dbReference type="InterPro" id="IPR036291">
    <property type="entry name" value="NAD(P)-bd_dom_sf"/>
</dbReference>
<keyword evidence="7" id="KW-0677">Repeat</keyword>
<dbReference type="eggNOG" id="COG1020">
    <property type="taxonomic scope" value="Bacteria"/>
</dbReference>
<dbReference type="InterPro" id="IPR042104">
    <property type="entry name" value="PKS_dehydratase_sf"/>
</dbReference>
<dbReference type="GO" id="GO:0072330">
    <property type="term" value="P:monocarboxylic acid biosynthetic process"/>
    <property type="evidence" value="ECO:0007669"/>
    <property type="project" value="UniProtKB-ARBA"/>
</dbReference>
<protein>
    <recommendedName>
        <fullName evidence="12">L-cysteine--[L-cysteinyl-carrier protein] ligase</fullName>
        <ecNumber evidence="11">6.2.1.69</ecNumber>
    </recommendedName>
    <alternativeName>
        <fullName evidence="12">L-cysteine--[L-cysteinyl-carrier protein] ligase</fullName>
    </alternativeName>
</protein>
<dbReference type="Gene3D" id="1.10.1200.10">
    <property type="entry name" value="ACP-like"/>
    <property type="match status" value="2"/>
</dbReference>
<evidence type="ECO:0000256" key="3">
    <source>
        <dbReference type="ARBA" id="ARBA00022450"/>
    </source>
</evidence>
<dbReference type="Gene3D" id="3.40.50.150">
    <property type="entry name" value="Vaccinia Virus protein VP39"/>
    <property type="match status" value="2"/>
</dbReference>
<dbReference type="NCBIfam" id="TIGR01733">
    <property type="entry name" value="AA-adenyl-dom"/>
    <property type="match status" value="1"/>
</dbReference>
<dbReference type="FunFam" id="3.30.559.30:FF:000006">
    <property type="entry name" value="Yersiniabactin polyketide/non-ribosomal peptide synthetase"/>
    <property type="match status" value="1"/>
</dbReference>
<dbReference type="InterPro" id="IPR013154">
    <property type="entry name" value="ADH-like_N"/>
</dbReference>
<dbReference type="GO" id="GO:0016746">
    <property type="term" value="F:acyltransferase activity"/>
    <property type="evidence" value="ECO:0007669"/>
    <property type="project" value="UniProtKB-KW"/>
</dbReference>
<dbReference type="SUPFAM" id="SSF51735">
    <property type="entry name" value="NAD(P)-binding Rossmann-fold domains"/>
    <property type="match status" value="3"/>
</dbReference>
<comment type="cofactor">
    <cofactor evidence="1">
        <name>pantetheine 4'-phosphate</name>
        <dbReference type="ChEBI" id="CHEBI:47942"/>
    </cofactor>
</comment>
<dbReference type="InterPro" id="IPR049552">
    <property type="entry name" value="PKS_DH_N"/>
</dbReference>
<dbReference type="InterPro" id="IPR001031">
    <property type="entry name" value="Thioesterase"/>
</dbReference>
<dbReference type="PANTHER" id="PTHR45527:SF10">
    <property type="entry name" value="PYOCHELIN SYNTHASE PCHF"/>
    <property type="match status" value="1"/>
</dbReference>
<dbReference type="InterPro" id="IPR020845">
    <property type="entry name" value="AMP-binding_CS"/>
</dbReference>
<dbReference type="InterPro" id="IPR000873">
    <property type="entry name" value="AMP-dep_synth/lig_dom"/>
</dbReference>
<evidence type="ECO:0000256" key="5">
    <source>
        <dbReference type="ARBA" id="ARBA00022598"/>
    </source>
</evidence>
<evidence type="ECO:0000259" key="14">
    <source>
        <dbReference type="PROSITE" id="PS50075"/>
    </source>
</evidence>
<evidence type="ECO:0000256" key="10">
    <source>
        <dbReference type="ARBA" id="ARBA00052643"/>
    </source>
</evidence>
<dbReference type="Gene3D" id="3.40.50.720">
    <property type="entry name" value="NAD(P)-binding Rossmann-like Domain"/>
    <property type="match status" value="3"/>
</dbReference>
<dbReference type="InterPro" id="IPR009081">
    <property type="entry name" value="PP-bd_ACP"/>
</dbReference>
<dbReference type="InterPro" id="IPR013968">
    <property type="entry name" value="PKS_KR"/>
</dbReference>
<dbReference type="Gene3D" id="3.30.300.30">
    <property type="match status" value="2"/>
</dbReference>
<dbReference type="Pfam" id="PF08659">
    <property type="entry name" value="KR"/>
    <property type="match status" value="1"/>
</dbReference>
<dbReference type="InterPro" id="IPR023213">
    <property type="entry name" value="CAT-like_dom_sf"/>
</dbReference>
<keyword evidence="5" id="KW-0436">Ligase</keyword>
<comment type="catalytic activity">
    <reaction evidence="10">
        <text>holo-[peptidyl-carrier protein] + L-cysteine + ATP = L-cysteinyl-[peptidyl-carrier protein] + AMP + diphosphate</text>
        <dbReference type="Rhea" id="RHEA:61680"/>
        <dbReference type="Rhea" id="RHEA-COMP:11480"/>
        <dbReference type="Rhea" id="RHEA-COMP:15906"/>
        <dbReference type="ChEBI" id="CHEBI:30616"/>
        <dbReference type="ChEBI" id="CHEBI:33019"/>
        <dbReference type="ChEBI" id="CHEBI:35235"/>
        <dbReference type="ChEBI" id="CHEBI:64479"/>
        <dbReference type="ChEBI" id="CHEBI:144926"/>
        <dbReference type="ChEBI" id="CHEBI:456215"/>
        <dbReference type="EC" id="6.2.1.69"/>
    </reaction>
    <physiologicalReaction direction="left-to-right" evidence="10">
        <dbReference type="Rhea" id="RHEA:61681"/>
    </physiologicalReaction>
</comment>
<sequence length="3246" mass="353365">MTMPQGCHEKHQDLVLDNIPLLSFMKRCGENFREILGGRKDPRQVMFPGGNPDAVESIYQDTPQSRYYNGIMARSLKALADALPMDRALSILEIGAGTGGTTSALLPVLPAGRTRYVYTDVSPLFTARARDRFAAFPFVEYATLDISRDPFLQGFHADEFDIVVCANVLHATADLTAALRHISAVLAADGLLLLREITLPRPAMGFEISFGCLLDKLRDGELRGDNPFLTAEGWTRMLDTEGFDRTACYPAPADGDLDEHVIIARNGNGSRQAFSTGIAPARTDAPDGDDTGHILLGRRLSSPLAVSQYTAAVSGTLQPFLAQHRVFDIVVVPGTAHFDLAAAAGMDHFGTDRIRLENVVLREALMLDEGERTVQVLVSPTENGADFEIFSRGAGQGQGEWHQHVSGQLAPAHERSAENVDLDRLREGCDEVDVQAFYEKFDAYGAVQYGPAFRSLRRLWRTRGGAVAEVALDSAERGKKGGFIIHPALLDSCLQSMVAALAATEDDLTGDGFMPFSVEKVIFHGRAPETVWCRAVMKEGDSFRQEMFSASFTIFTPEGEPVCEIVNLTMRRTNKETLELLKAGQRQHTDLCYDVVWRQALMPEAGDAAGHWLILAGRDTDFARALARSLEQQGATAMLAACAGTGHPDDMAAVDPSDADAFARLIRDWRQGGTPRGVVFLWGLDCYETDFLGSGGEAPFKNHTAQAFLHLAQALAAQEDGPSVRLAALTCQAQAARASDQPVPAQSLLWGLEKSVANELGNIAPVIIDMDPVAAPEAQLPTLCGLLTARGYKEDKLALRGGSLLAPRLVRGLPAARQVRNAPLARPETQAYHLDLGGAGIENIRVAPLQRRLPGPGEIEIAAEAYGMNFQNVMVAMGVADKIRTLVLDCAGTVSAVGEGVTRFSPGDRVFTTVYGSFASHVYAREAFAASIPEGMPFTDAAVIPTVFMTAWQALVHAARLQPGERVLLHSATGGVGLAAIQIARARGAVILATAGTERKRALLRSMGIEHVFSSRSTAFESRVLKATGGQGVHVVLNFLTGELADSSMRCLTEGGRFIEIGKTDLRTPAQVAAIRDDIEYHIVDLEKLGKEDEAQMRGIFAAVMEGFAAGHYTPIARRVFTMDAARDAFRYMLEGRHIGKVVVRNDFAPRHEGIRREAAYLVTGGLSDLGLALAAHLAARGAGQVWLLGRRLPEAGSAGAAAVEKIAATGCDVRLLQVDVTDRAALAEAFGTNLLPSPMPLAGVFHLAGLLDDAPLSRLDWARFNTVLSPKVDGSWFLHELTRDLALDHFVVFSSIASVFGTHGQANHVAANTFMDALVAARRADFLPGLSINWGAWGELGTVVRLGILDRIRQQGVEGFDTATGLAVLDRLMASGEGSKVVTRMDWNRMLPILQATAGAAMYEELRHSPAAAAARPAETAGNSRLAAELRTLPMSGREERLRAYLKKEIAGFLRLEEDAIPEDVNLTSLGMDSLISLDLFQRISRDLKIRIAPHEVSATPTVQAMAARFARDLGPASGEEETAPAVQSGTPATKEEGAGLSALLVPAPEEAFEPFPLSDMQQAYWIGRDQSGLALGGVSCHFYFEAQARGLDADRYEEAWNRLILRQPMLRTIILDGERQQVLEKVPHYTIRRHDLRQSSPEEAAAHFERIRMEMSHEVLDVGRWPNFRVEVSLLPDDALRIHLSFDLILSDFHGISQMLAELSLIYNGQEDKLPVLDITFRDYRLAEERYRATGIYARDRDYWLARLDDLPAAPRLPLATSPAAIDRPVFSRRMTTLDKETWQRIKQRGDARGLAPTAVALATFAEVLGCWSEEKRFCINLTLFNRLPLHRQVNALVGEFTSNSLLAVDLTQGGSFETRAGRLWSRLWDDMEHRSFSGIRVLRELGRRRGTAAGIMPVIFTSALSMESSSGTFALGQMGHEVYSISQTPQVWLDHQLFEVDGELRIVFDYVRDLFPDGMIDAMFEAYAEALRRLSRDDAAWDDAVPVRLPASQLAVRAAVNDTALDMPGEPMFAPFLRMAGSRPDATAVISADRALSYGETERLSRSLARELDAAGVRHGDRVAVLLPRGWEQVVAVLGIQRAGAAYLPLDTGQPDARIATILADAGVRVVVGRSDAAPLPEGIRLVAADLLAEAGEDELPPQVDIAPDDLAYIIYTSGSTGTPKGVMISHRAAMNTILDVNRRYGVDAEDRILALARLSFDLSVYDIFGLLAAGGAVVIPDEEESLQPQAWVRLLHEHRVSLWNSVPALGQLLADAAAEGEGQPLPLRLAIFSGDWIPQSLPPRLKQLVPGIRVMAMGGATEASIWSNFHETGPDDARWASVPYGRPLANQAFAVLDDRLQPRPDWVAGDLYISGDGLALGYWNDPEKTAGAFLPAGDGHPRLYRTGDTARYHDDGTLEFLGRKDEQVKIHGYRVEPGEIESVLKAHPAVNNAAVLLHKGAEGELSLAAYVEADPGHRGEIVREERAASRLEDGLPLRTDGREGLDEERFLPVWDKMKELYAAAVTAALEELGFFGHGYRDTETFLHDSGISPRYGRWLARAVKALHDLGLADRDGDGVWQRRGTAPDREACLAFCADRAGELGYSPQEMALLARTVRELPAILREDVHSAEFYTSAEVPGFYQKIFGASNQLTADLVTGLAAASGNGFRILEVGGGYGTVTRFVLPGLPDNGVTYDFTDISPFFLNRAREEFTGYPFVNYRLLDLDEDPRLMGFEPHGYDLILAGNVLHDAADIRRSLKYLAGLLKPSGILLMQEETVFQLPFDLSMGLQQGFDSARDEEFRPEQPLLTRELWTKALTEAGLSRPSFLMPPASLESRLGLEVILSEGPSSVARFTPRPLEDHLRGHLPAWMIPVSWTLLDRMPLTRNGKVDRKRLSGGAVRQRPRTGVTARTRTEQAVAAIWKNVLRVDDVGVTDSFFLSGGDSLSAFQLLRQLEREFGCRLTLRDLLQAPTVAAQAALVDHRAPGASAGELVCLHDADGPATVCMMHPVEGLVNAYAPLAAKLGEVSFHALQSAGLDGGPLRTAFPDMVTAALEAVEGLPRPLLLGGWSMGAFLAWETARRLLAGGQGEHLLPLVLLDPPSKPAWDSLYDSRAHDPAALLGLVAPAPQKALAALGMSEGDLAALDAPARARVLAEALRSSGQLAVEKDDLEMAGRVMEIIDANLRALRSYAPQPLEGLPVLYVRSNSMEEDDARTAYWRGLAGSGFEELAVDADHWNLLHDPGSVDAIAARLARLLKKHA</sequence>
<dbReference type="InterPro" id="IPR013217">
    <property type="entry name" value="Methyltransf_12"/>
</dbReference>
<dbReference type="EMBL" id="ABXU01000011">
    <property type="protein sequence ID" value="EEB34800.1"/>
    <property type="molecule type" value="Genomic_DNA"/>
</dbReference>
<dbReference type="FunFam" id="1.10.1200.10:FF:000016">
    <property type="entry name" value="Non-ribosomal peptide synthase"/>
    <property type="match status" value="1"/>
</dbReference>
<feature type="domain" description="PKS/mFAS DH" evidence="15">
    <location>
        <begin position="293"/>
        <end position="579"/>
    </location>
</feature>
<dbReference type="SMART" id="SM00829">
    <property type="entry name" value="PKS_ER"/>
    <property type="match status" value="1"/>
</dbReference>
<keyword evidence="4" id="KW-0597">Phosphoprotein</keyword>
<dbReference type="InterPro" id="IPR036736">
    <property type="entry name" value="ACP-like_sf"/>
</dbReference>
<proteinExistence type="predicted"/>
<accession>B6WQE5</accession>
<dbReference type="FunFam" id="3.30.559.10:FF:000023">
    <property type="entry name" value="Non-ribosomal peptide synthetase"/>
    <property type="match status" value="1"/>
</dbReference>
<dbReference type="InterPro" id="IPR020806">
    <property type="entry name" value="PKS_PP-bd"/>
</dbReference>
<keyword evidence="8" id="KW-0521">NADP</keyword>
<dbReference type="InterPro" id="IPR045851">
    <property type="entry name" value="AMP-bd_C_sf"/>
</dbReference>
<dbReference type="eggNOG" id="COG0604">
    <property type="taxonomic scope" value="Bacteria"/>
</dbReference>
<dbReference type="Pfam" id="PF00107">
    <property type="entry name" value="ADH_zinc_N"/>
    <property type="match status" value="1"/>
</dbReference>
<evidence type="ECO:0000256" key="1">
    <source>
        <dbReference type="ARBA" id="ARBA00001957"/>
    </source>
</evidence>
<keyword evidence="3" id="KW-0596">Phosphopantetheine</keyword>
<feature type="region of interest" description="C-terminal hotdog fold" evidence="13">
    <location>
        <begin position="428"/>
        <end position="579"/>
    </location>
</feature>
<dbReference type="Gene3D" id="3.30.559.10">
    <property type="entry name" value="Chloramphenicol acetyltransferase-like domain"/>
    <property type="match status" value="1"/>
</dbReference>
<organism evidence="16 17">
    <name type="scientific">Desulfovibrio piger ATCC 29098</name>
    <dbReference type="NCBI Taxonomy" id="411464"/>
    <lineage>
        <taxon>Bacteria</taxon>
        <taxon>Pseudomonadati</taxon>
        <taxon>Thermodesulfobacteriota</taxon>
        <taxon>Desulfovibrionia</taxon>
        <taxon>Desulfovibrionales</taxon>
        <taxon>Desulfovibrionaceae</taxon>
        <taxon>Desulfovibrio</taxon>
    </lineage>
</organism>
<dbReference type="CDD" id="cd05195">
    <property type="entry name" value="enoyl_red"/>
    <property type="match status" value="1"/>
</dbReference>
<reference evidence="16 17" key="1">
    <citation type="submission" date="2008-10" db="EMBL/GenBank/DDBJ databases">
        <title>Draft genome sequence of Desulvovibrio piger (ATCC 29098).</title>
        <authorList>
            <person name="Sudarsanam P."/>
            <person name="Ley R."/>
            <person name="Guruge J."/>
            <person name="Turnbaugh P.J."/>
            <person name="Mahowald M."/>
            <person name="Liep D."/>
            <person name="Gordon J."/>
        </authorList>
    </citation>
    <scope>NUCLEOTIDE SEQUENCE [LARGE SCALE GENOMIC DNA]</scope>
    <source>
        <strain evidence="16 17">ATCC 29098</strain>
    </source>
</reference>
<dbReference type="InterPro" id="IPR001242">
    <property type="entry name" value="Condensation_dom"/>
</dbReference>
<dbReference type="SMART" id="SM00823">
    <property type="entry name" value="PKS_PP"/>
    <property type="match status" value="2"/>
</dbReference>
<dbReference type="SUPFAM" id="SSF52777">
    <property type="entry name" value="CoA-dependent acyltransferases"/>
    <property type="match status" value="2"/>
</dbReference>
<evidence type="ECO:0000313" key="17">
    <source>
        <dbReference type="Proteomes" id="UP000003676"/>
    </source>
</evidence>
<evidence type="ECO:0000259" key="15">
    <source>
        <dbReference type="PROSITE" id="PS52019"/>
    </source>
</evidence>
<dbReference type="InterPro" id="IPR049900">
    <property type="entry name" value="PKS_mFAS_DH"/>
</dbReference>
<dbReference type="SUPFAM" id="SSF50129">
    <property type="entry name" value="GroES-like"/>
    <property type="match status" value="1"/>
</dbReference>
<dbReference type="FunFam" id="3.40.50.720:FF:000209">
    <property type="entry name" value="Polyketide synthase Pks12"/>
    <property type="match status" value="1"/>
</dbReference>
<evidence type="ECO:0000256" key="4">
    <source>
        <dbReference type="ARBA" id="ARBA00022553"/>
    </source>
</evidence>
<dbReference type="GO" id="GO:0016491">
    <property type="term" value="F:oxidoreductase activity"/>
    <property type="evidence" value="ECO:0007669"/>
    <property type="project" value="InterPro"/>
</dbReference>
<dbReference type="InterPro" id="IPR010071">
    <property type="entry name" value="AA_adenyl_dom"/>
</dbReference>
<evidence type="ECO:0000256" key="13">
    <source>
        <dbReference type="PROSITE-ProRule" id="PRU01363"/>
    </source>
</evidence>
<dbReference type="PANTHER" id="PTHR45527">
    <property type="entry name" value="NONRIBOSOMAL PEPTIDE SYNTHETASE"/>
    <property type="match status" value="1"/>
</dbReference>
<dbReference type="SUPFAM" id="SSF56801">
    <property type="entry name" value="Acetyl-CoA synthetase-like"/>
    <property type="match status" value="1"/>
</dbReference>
<dbReference type="Pfam" id="PF00550">
    <property type="entry name" value="PP-binding"/>
    <property type="match status" value="2"/>
</dbReference>
<dbReference type="InterPro" id="IPR029058">
    <property type="entry name" value="AB_hydrolase_fold"/>
</dbReference>
<dbReference type="Pfam" id="PF08242">
    <property type="entry name" value="Methyltransf_12"/>
    <property type="match status" value="2"/>
</dbReference>
<dbReference type="InterPro" id="IPR029063">
    <property type="entry name" value="SAM-dependent_MTases_sf"/>
</dbReference>
<feature type="domain" description="Carrier" evidence="14">
    <location>
        <begin position="2894"/>
        <end position="2969"/>
    </location>
</feature>
<dbReference type="SUPFAM" id="SSF53474">
    <property type="entry name" value="alpha/beta-Hydrolases"/>
    <property type="match status" value="1"/>
</dbReference>
<keyword evidence="9" id="KW-0012">Acyltransferase</keyword>
<evidence type="ECO:0000256" key="2">
    <source>
        <dbReference type="ARBA" id="ARBA00004924"/>
    </source>
</evidence>
<dbReference type="GO" id="GO:0016874">
    <property type="term" value="F:ligase activity"/>
    <property type="evidence" value="ECO:0007669"/>
    <property type="project" value="UniProtKB-KW"/>
</dbReference>
<dbReference type="PROSITE" id="PS52019">
    <property type="entry name" value="PKS_MFAS_DH"/>
    <property type="match status" value="1"/>
</dbReference>
<dbReference type="PROSITE" id="PS00455">
    <property type="entry name" value="AMP_BINDING"/>
    <property type="match status" value="1"/>
</dbReference>
<dbReference type="Pfam" id="PF00975">
    <property type="entry name" value="Thioesterase"/>
    <property type="match status" value="1"/>
</dbReference>
<dbReference type="GO" id="GO:0031177">
    <property type="term" value="F:phosphopantetheine binding"/>
    <property type="evidence" value="ECO:0007669"/>
    <property type="project" value="InterPro"/>
</dbReference>
<dbReference type="PROSITE" id="PS50075">
    <property type="entry name" value="CARRIER"/>
    <property type="match status" value="2"/>
</dbReference>
<dbReference type="HOGENOM" id="CLU_225341_0_0_7"/>
<dbReference type="InterPro" id="IPR011032">
    <property type="entry name" value="GroES-like_sf"/>
</dbReference>
<dbReference type="Pfam" id="PF14765">
    <property type="entry name" value="PS-DH"/>
    <property type="match status" value="1"/>
</dbReference>
<dbReference type="Proteomes" id="UP000003676">
    <property type="component" value="Unassembled WGS sequence"/>
</dbReference>
<dbReference type="GO" id="GO:0043041">
    <property type="term" value="P:amino acid activation for nonribosomal peptide biosynthetic process"/>
    <property type="evidence" value="ECO:0007669"/>
    <property type="project" value="TreeGrafter"/>
</dbReference>
<reference evidence="16 17" key="2">
    <citation type="submission" date="2008-10" db="EMBL/GenBank/DDBJ databases">
        <authorList>
            <person name="Fulton L."/>
            <person name="Clifton S."/>
            <person name="Fulton B."/>
            <person name="Xu J."/>
            <person name="Minx P."/>
            <person name="Pepin K.H."/>
            <person name="Johnson M."/>
            <person name="Bhonagiri V."/>
            <person name="Nash W.E."/>
            <person name="Mardis E.R."/>
            <person name="Wilson R.K."/>
        </authorList>
    </citation>
    <scope>NUCLEOTIDE SEQUENCE [LARGE SCALE GENOMIC DNA]</scope>
    <source>
        <strain evidence="16 17">ATCC 29098</strain>
    </source>
</reference>
<dbReference type="GO" id="GO:0009403">
    <property type="term" value="P:toxin biosynthetic process"/>
    <property type="evidence" value="ECO:0007669"/>
    <property type="project" value="UniProtKB-ARBA"/>
</dbReference>
<dbReference type="InterPro" id="IPR057737">
    <property type="entry name" value="Condensation_MtbB-like"/>
</dbReference>
<comment type="caution">
    <text evidence="16">The sequence shown here is derived from an EMBL/GenBank/DDBJ whole genome shotgun (WGS) entry which is preliminary data.</text>
</comment>
<dbReference type="InterPro" id="IPR020843">
    <property type="entry name" value="ER"/>
</dbReference>
<evidence type="ECO:0000256" key="7">
    <source>
        <dbReference type="ARBA" id="ARBA00022737"/>
    </source>
</evidence>
<dbReference type="InterPro" id="IPR057326">
    <property type="entry name" value="KR_dom"/>
</dbReference>
<dbReference type="Gene3D" id="3.40.50.1820">
    <property type="entry name" value="alpha/beta hydrolase"/>
    <property type="match status" value="1"/>
</dbReference>
<keyword evidence="6" id="KW-0808">Transferase</keyword>
<evidence type="ECO:0000256" key="11">
    <source>
        <dbReference type="ARBA" id="ARBA00066651"/>
    </source>
</evidence>
<feature type="active site" description="Proton donor; for dehydratase activity" evidence="13">
    <location>
        <position position="491"/>
    </location>
</feature>
<dbReference type="Gene3D" id="3.90.180.10">
    <property type="entry name" value="Medium-chain alcohol dehydrogenases, catalytic domain"/>
    <property type="match status" value="1"/>
</dbReference>
<gene>
    <name evidence="16" type="ORF">DESPIG_00265</name>
</gene>
<evidence type="ECO:0000256" key="6">
    <source>
        <dbReference type="ARBA" id="ARBA00022679"/>
    </source>
</evidence>
<dbReference type="Gene3D" id="3.40.50.12780">
    <property type="entry name" value="N-terminal domain of ligase-like"/>
    <property type="match status" value="1"/>
</dbReference>